<reference evidence="2 3" key="1">
    <citation type="journal article" date="2016" name="BMC Genomics">
        <title>Comparative genomics reveals Cyclospora cayetanensis possesses coccidia-like metabolism and invasion components but unique surface antigens.</title>
        <authorList>
            <person name="Liu S."/>
            <person name="Wang L."/>
            <person name="Zheng H."/>
            <person name="Xu Z."/>
            <person name="Roellig D.M."/>
            <person name="Li N."/>
            <person name="Frace M.A."/>
            <person name="Tang K."/>
            <person name="Arrowood M.J."/>
            <person name="Moss D.M."/>
            <person name="Zhang L."/>
            <person name="Feng Y."/>
            <person name="Xiao L."/>
        </authorList>
    </citation>
    <scope>NUCLEOTIDE SEQUENCE [LARGE SCALE GENOMIC DNA]</scope>
    <source>
        <strain evidence="2 3">CHN_HEN01</strain>
    </source>
</reference>
<dbReference type="EMBL" id="JROU02000464">
    <property type="protein sequence ID" value="OEH79219.1"/>
    <property type="molecule type" value="Genomic_DNA"/>
</dbReference>
<dbReference type="Proteomes" id="UP000095192">
    <property type="component" value="Unassembled WGS sequence"/>
</dbReference>
<organism evidence="2 3">
    <name type="scientific">Cyclospora cayetanensis</name>
    <dbReference type="NCBI Taxonomy" id="88456"/>
    <lineage>
        <taxon>Eukaryota</taxon>
        <taxon>Sar</taxon>
        <taxon>Alveolata</taxon>
        <taxon>Apicomplexa</taxon>
        <taxon>Conoidasida</taxon>
        <taxon>Coccidia</taxon>
        <taxon>Eucoccidiorida</taxon>
        <taxon>Eimeriorina</taxon>
        <taxon>Eimeriidae</taxon>
        <taxon>Cyclospora</taxon>
    </lineage>
</organism>
<dbReference type="InParanoid" id="A0A1D3D700"/>
<feature type="region of interest" description="Disordered" evidence="1">
    <location>
        <begin position="101"/>
        <end position="147"/>
    </location>
</feature>
<sequence length="147" mass="15880">MFVHPFKLRITFSSTHEDAGAHLGSMLSASLSEPWECIVDAARRALAGSLLSRQELPGAQENEPVVMELHHGAAPAEWTAVGLQVAVDAMAPQLVEQQNLPKDGVFANAPERSKNFGNGTRPRGIRLLGKQSRSMRDTEAPTEAIAQ</sequence>
<protein>
    <submittedName>
        <fullName evidence="2">Uncharacterized protein</fullName>
    </submittedName>
</protein>
<evidence type="ECO:0000313" key="3">
    <source>
        <dbReference type="Proteomes" id="UP000095192"/>
    </source>
</evidence>
<comment type="caution">
    <text evidence="2">The sequence shown here is derived from an EMBL/GenBank/DDBJ whole genome shotgun (WGS) entry which is preliminary data.</text>
</comment>
<accession>A0A1D3D700</accession>
<keyword evidence="3" id="KW-1185">Reference proteome</keyword>
<proteinExistence type="predicted"/>
<evidence type="ECO:0000313" key="2">
    <source>
        <dbReference type="EMBL" id="OEH79219.1"/>
    </source>
</evidence>
<evidence type="ECO:0000256" key="1">
    <source>
        <dbReference type="SAM" id="MobiDB-lite"/>
    </source>
</evidence>
<gene>
    <name evidence="2" type="ORF">cyc_01532</name>
</gene>
<dbReference type="AlphaFoldDB" id="A0A1D3D700"/>
<dbReference type="VEuPathDB" id="ToxoDB:cyc_01532"/>
<name>A0A1D3D700_9EIME</name>